<keyword evidence="2" id="KW-0067">ATP-binding</keyword>
<organism evidence="4 5">
    <name type="scientific">Luteimonas salinisoli</name>
    <dbReference type="NCBI Taxonomy" id="2752307"/>
    <lineage>
        <taxon>Bacteria</taxon>
        <taxon>Pseudomonadati</taxon>
        <taxon>Pseudomonadota</taxon>
        <taxon>Gammaproteobacteria</taxon>
        <taxon>Lysobacterales</taxon>
        <taxon>Lysobacteraceae</taxon>
        <taxon>Luteimonas</taxon>
    </lineage>
</organism>
<gene>
    <name evidence="4" type="ORF">H0E84_15070</name>
</gene>
<reference evidence="4 5" key="1">
    <citation type="submission" date="2020-07" db="EMBL/GenBank/DDBJ databases">
        <title>Luteimonas sp. SJ-92.</title>
        <authorList>
            <person name="Huang X.-X."/>
            <person name="Xu L."/>
            <person name="Sun J.-Q."/>
        </authorList>
    </citation>
    <scope>NUCLEOTIDE SEQUENCE [LARGE SCALE GENOMIC DNA]</scope>
    <source>
        <strain evidence="4 5">SJ-92</strain>
    </source>
</reference>
<sequence length="148" mass="15408">MTVALSHGLLALLLAGCAYADDASLVVEPRSEAISPDGTLREPVGIETLGGVFTTLLEKGCELPCAVSQTFSTAEDGQGEILIHLLRGETALARSAHSLGTFKISGISPMPRGEPSILVELEADQGGITLKATDRRGKSRLSIARVAP</sequence>
<keyword evidence="3" id="KW-0732">Signal</keyword>
<dbReference type="GO" id="GO:0140662">
    <property type="term" value="F:ATP-dependent protein folding chaperone"/>
    <property type="evidence" value="ECO:0007669"/>
    <property type="project" value="InterPro"/>
</dbReference>
<evidence type="ECO:0000256" key="3">
    <source>
        <dbReference type="SAM" id="SignalP"/>
    </source>
</evidence>
<protein>
    <submittedName>
        <fullName evidence="4">Hsp70 family protein</fullName>
    </submittedName>
</protein>
<evidence type="ECO:0000256" key="1">
    <source>
        <dbReference type="ARBA" id="ARBA00022741"/>
    </source>
</evidence>
<keyword evidence="5" id="KW-1185">Reference proteome</keyword>
<accession>A0A853JEE1</accession>
<dbReference type="Proteomes" id="UP000578091">
    <property type="component" value="Unassembled WGS sequence"/>
</dbReference>
<dbReference type="Pfam" id="PF00012">
    <property type="entry name" value="HSP70"/>
    <property type="match status" value="1"/>
</dbReference>
<comment type="caution">
    <text evidence="4">The sequence shown here is derived from an EMBL/GenBank/DDBJ whole genome shotgun (WGS) entry which is preliminary data.</text>
</comment>
<name>A0A853JEE1_9GAMM</name>
<evidence type="ECO:0000256" key="2">
    <source>
        <dbReference type="ARBA" id="ARBA00022840"/>
    </source>
</evidence>
<dbReference type="EMBL" id="JACCKA010000085">
    <property type="protein sequence ID" value="NZA27701.1"/>
    <property type="molecule type" value="Genomic_DNA"/>
</dbReference>
<dbReference type="InterPro" id="IPR013126">
    <property type="entry name" value="Hsp_70_fam"/>
</dbReference>
<dbReference type="GO" id="GO:0005524">
    <property type="term" value="F:ATP binding"/>
    <property type="evidence" value="ECO:0007669"/>
    <property type="project" value="UniProtKB-KW"/>
</dbReference>
<dbReference type="PANTHER" id="PTHR19375">
    <property type="entry name" value="HEAT SHOCK PROTEIN 70KDA"/>
    <property type="match status" value="1"/>
</dbReference>
<evidence type="ECO:0000313" key="5">
    <source>
        <dbReference type="Proteomes" id="UP000578091"/>
    </source>
</evidence>
<feature type="chain" id="PRO_5032663771" evidence="3">
    <location>
        <begin position="21"/>
        <end position="148"/>
    </location>
</feature>
<dbReference type="RefSeq" id="WP_180679468.1">
    <property type="nucleotide sequence ID" value="NZ_JACCKA010000085.1"/>
</dbReference>
<keyword evidence="1" id="KW-0547">Nucleotide-binding</keyword>
<dbReference type="SUPFAM" id="SSF100920">
    <property type="entry name" value="Heat shock protein 70kD (HSP70), peptide-binding domain"/>
    <property type="match status" value="1"/>
</dbReference>
<dbReference type="AlphaFoldDB" id="A0A853JEE1"/>
<feature type="signal peptide" evidence="3">
    <location>
        <begin position="1"/>
        <end position="20"/>
    </location>
</feature>
<dbReference type="Gene3D" id="2.60.34.10">
    <property type="entry name" value="Substrate Binding Domain Of DNAk, Chain A, domain 1"/>
    <property type="match status" value="1"/>
</dbReference>
<proteinExistence type="predicted"/>
<dbReference type="InterPro" id="IPR029047">
    <property type="entry name" value="HSP70_peptide-bd_sf"/>
</dbReference>
<evidence type="ECO:0000313" key="4">
    <source>
        <dbReference type="EMBL" id="NZA27701.1"/>
    </source>
</evidence>